<feature type="compositionally biased region" description="Basic and acidic residues" evidence="8">
    <location>
        <begin position="280"/>
        <end position="295"/>
    </location>
</feature>
<dbReference type="GO" id="GO:0005634">
    <property type="term" value="C:nucleus"/>
    <property type="evidence" value="ECO:0007669"/>
    <property type="project" value="UniProtKB-SubCell"/>
</dbReference>
<evidence type="ECO:0000256" key="8">
    <source>
        <dbReference type="SAM" id="MobiDB-lite"/>
    </source>
</evidence>
<gene>
    <name evidence="10" type="ORF">Cvel_6707</name>
</gene>
<dbReference type="GO" id="GO:0022625">
    <property type="term" value="C:cytosolic large ribosomal subunit"/>
    <property type="evidence" value="ECO:0007669"/>
    <property type="project" value="TreeGrafter"/>
</dbReference>
<dbReference type="VEuPathDB" id="CryptoDB:Cvel_6707"/>
<dbReference type="PRINTS" id="PR00058">
    <property type="entry name" value="RIBOSOMALL5"/>
</dbReference>
<dbReference type="InterPro" id="IPR005485">
    <property type="entry name" value="Rbsml_uL18_euk_arch"/>
</dbReference>
<dbReference type="PANTHER" id="PTHR23410">
    <property type="entry name" value="RIBOSOMAL PROTEIN L5-RELATED"/>
    <property type="match status" value="1"/>
</dbReference>
<dbReference type="GO" id="GO:0006412">
    <property type="term" value="P:translation"/>
    <property type="evidence" value="ECO:0007669"/>
    <property type="project" value="InterPro"/>
</dbReference>
<dbReference type="GO" id="GO:0008097">
    <property type="term" value="F:5S rRNA binding"/>
    <property type="evidence" value="ECO:0007669"/>
    <property type="project" value="InterPro"/>
</dbReference>
<dbReference type="FunFam" id="3.30.420.100:FF:000002">
    <property type="entry name" value="60S ribosomal protein L5"/>
    <property type="match status" value="1"/>
</dbReference>
<keyword evidence="6" id="KW-0689">Ribosomal protein</keyword>
<feature type="region of interest" description="Disordered" evidence="8">
    <location>
        <begin position="253"/>
        <end position="295"/>
    </location>
</feature>
<comment type="subcellular location">
    <subcellularLocation>
        <location evidence="2">Cytoplasm</location>
    </subcellularLocation>
    <subcellularLocation>
        <location evidence="1">Nucleus</location>
    </subcellularLocation>
</comment>
<dbReference type="PANTHER" id="PTHR23410:SF12">
    <property type="entry name" value="LARGE RIBOSOMAL SUBUNIT PROTEIN UL18"/>
    <property type="match status" value="1"/>
</dbReference>
<evidence type="ECO:0000259" key="9">
    <source>
        <dbReference type="Pfam" id="PF14204"/>
    </source>
</evidence>
<dbReference type="GO" id="GO:0000027">
    <property type="term" value="P:ribosomal large subunit assembly"/>
    <property type="evidence" value="ECO:0007669"/>
    <property type="project" value="TreeGrafter"/>
</dbReference>
<dbReference type="HAMAP" id="MF_01337_A">
    <property type="entry name" value="Ribosomal_uL18_A"/>
    <property type="match status" value="1"/>
</dbReference>
<evidence type="ECO:0000256" key="1">
    <source>
        <dbReference type="ARBA" id="ARBA00004123"/>
    </source>
</evidence>
<dbReference type="PhylomeDB" id="A0A0G4HGG4"/>
<dbReference type="AlphaFoldDB" id="A0A0G4HGG4"/>
<comment type="similarity">
    <text evidence="3">Belongs to the universal ribosomal protein uL18 family.</text>
</comment>
<dbReference type="Gene3D" id="3.30.420.100">
    <property type="match status" value="1"/>
</dbReference>
<proteinExistence type="inferred from homology"/>
<evidence type="ECO:0000256" key="6">
    <source>
        <dbReference type="ARBA" id="ARBA00022980"/>
    </source>
</evidence>
<dbReference type="SUPFAM" id="SSF53137">
    <property type="entry name" value="Translational machinery components"/>
    <property type="match status" value="1"/>
</dbReference>
<dbReference type="InterPro" id="IPR057268">
    <property type="entry name" value="Ribosomal_L18"/>
</dbReference>
<evidence type="ECO:0000256" key="3">
    <source>
        <dbReference type="ARBA" id="ARBA00007116"/>
    </source>
</evidence>
<organism evidence="10">
    <name type="scientific">Chromera velia CCMP2878</name>
    <dbReference type="NCBI Taxonomy" id="1169474"/>
    <lineage>
        <taxon>Eukaryota</taxon>
        <taxon>Sar</taxon>
        <taxon>Alveolata</taxon>
        <taxon>Colpodellida</taxon>
        <taxon>Chromeraceae</taxon>
        <taxon>Chromera</taxon>
    </lineage>
</organism>
<reference evidence="10" key="1">
    <citation type="submission" date="2014-11" db="EMBL/GenBank/DDBJ databases">
        <authorList>
            <person name="Otto D Thomas"/>
            <person name="Naeem Raeece"/>
        </authorList>
    </citation>
    <scope>NUCLEOTIDE SEQUENCE</scope>
</reference>
<feature type="compositionally biased region" description="Basic and acidic residues" evidence="8">
    <location>
        <begin position="253"/>
        <end position="268"/>
    </location>
</feature>
<feature type="domain" description="Large ribosomal subunit protein uL18 C-terminal eukaryotes" evidence="9">
    <location>
        <begin position="242"/>
        <end position="307"/>
    </location>
</feature>
<protein>
    <recommendedName>
        <fullName evidence="9">Large ribosomal subunit protein uL18 C-terminal eukaryotes domain-containing protein</fullName>
    </recommendedName>
</protein>
<evidence type="ECO:0000313" key="10">
    <source>
        <dbReference type="EMBL" id="CEM43002.1"/>
    </source>
</evidence>
<dbReference type="CDD" id="cd00432">
    <property type="entry name" value="Ribosomal_L18_L5e"/>
    <property type="match status" value="1"/>
</dbReference>
<sequence>MGFVKVLKNKAYFKRYQVKYRRRREGKTDYGARRILVKQEKSKYNSHKHRFVVRFTNKRVICQIMYSTIQGDVCVAMADSNELAKFGIEVGLKNYAAAYATGLLLARRTLKKFGLDQMYKGQEEVDGEEFHAEEQNDENDKSTFKAFLDVGLVRTTTGNRVFGALKGAVDGGLHIPHSIKRFPGYSAEEGKKDGEYDAGVHRQRIFGQHVSEYMEELQEESPESFERQFSAYIKAGVEPDGMEDMYEKAHAAIRENPDREAKKRDHAPVKTRVGKVIKTSKGEYSRPKKLTNQERKERVYKKFEIIKAAKEAQMEE</sequence>
<evidence type="ECO:0000256" key="7">
    <source>
        <dbReference type="ARBA" id="ARBA00023274"/>
    </source>
</evidence>
<name>A0A0G4HGG4_9ALVE</name>
<keyword evidence="5" id="KW-0694">RNA-binding</keyword>
<dbReference type="InterPro" id="IPR025607">
    <property type="entry name" value="Ribosomal_uL18_C_euk"/>
</dbReference>
<evidence type="ECO:0000256" key="2">
    <source>
        <dbReference type="ARBA" id="ARBA00004496"/>
    </source>
</evidence>
<dbReference type="GO" id="GO:0003735">
    <property type="term" value="F:structural constituent of ribosome"/>
    <property type="evidence" value="ECO:0007669"/>
    <property type="project" value="InterPro"/>
</dbReference>
<dbReference type="Pfam" id="PF17144">
    <property type="entry name" value="Ribosomal_L5e"/>
    <property type="match status" value="1"/>
</dbReference>
<keyword evidence="4" id="KW-0963">Cytoplasm</keyword>
<keyword evidence="7" id="KW-0687">Ribonucleoprotein</keyword>
<evidence type="ECO:0000256" key="4">
    <source>
        <dbReference type="ARBA" id="ARBA00022490"/>
    </source>
</evidence>
<dbReference type="Pfam" id="PF14204">
    <property type="entry name" value="Ribosomal_L18_c"/>
    <property type="match status" value="1"/>
</dbReference>
<dbReference type="EMBL" id="CDMZ01002588">
    <property type="protein sequence ID" value="CEM43002.1"/>
    <property type="molecule type" value="Genomic_DNA"/>
</dbReference>
<evidence type="ECO:0000256" key="5">
    <source>
        <dbReference type="ARBA" id="ARBA00022884"/>
    </source>
</evidence>
<accession>A0A0G4HGG4</accession>